<proteinExistence type="predicted"/>
<feature type="compositionally biased region" description="Basic and acidic residues" evidence="1">
    <location>
        <begin position="52"/>
        <end position="62"/>
    </location>
</feature>
<evidence type="ECO:0000256" key="1">
    <source>
        <dbReference type="SAM" id="MobiDB-lite"/>
    </source>
</evidence>
<feature type="region of interest" description="Disordered" evidence="1">
    <location>
        <begin position="1"/>
        <end position="83"/>
    </location>
</feature>
<feature type="compositionally biased region" description="Low complexity" evidence="1">
    <location>
        <begin position="66"/>
        <end position="83"/>
    </location>
</feature>
<feature type="region of interest" description="Disordered" evidence="1">
    <location>
        <begin position="96"/>
        <end position="122"/>
    </location>
</feature>
<dbReference type="Proteomes" id="UP000324222">
    <property type="component" value="Unassembled WGS sequence"/>
</dbReference>
<name>A0A5B7G391_PORTR</name>
<comment type="caution">
    <text evidence="2">The sequence shown here is derived from an EMBL/GenBank/DDBJ whole genome shotgun (WGS) entry which is preliminary data.</text>
</comment>
<evidence type="ECO:0000313" key="2">
    <source>
        <dbReference type="EMBL" id="MPC52206.1"/>
    </source>
</evidence>
<protein>
    <submittedName>
        <fullName evidence="2">Uncharacterized protein</fullName>
    </submittedName>
</protein>
<gene>
    <name evidence="2" type="ORF">E2C01_046069</name>
</gene>
<reference evidence="2 3" key="1">
    <citation type="submission" date="2019-05" db="EMBL/GenBank/DDBJ databases">
        <title>Another draft genome of Portunus trituberculatus and its Hox gene families provides insights of decapod evolution.</title>
        <authorList>
            <person name="Jeong J.-H."/>
            <person name="Song I."/>
            <person name="Kim S."/>
            <person name="Choi T."/>
            <person name="Kim D."/>
            <person name="Ryu S."/>
            <person name="Kim W."/>
        </authorList>
    </citation>
    <scope>NUCLEOTIDE SEQUENCE [LARGE SCALE GENOMIC DNA]</scope>
    <source>
        <tissue evidence="2">Muscle</tissue>
    </source>
</reference>
<organism evidence="2 3">
    <name type="scientific">Portunus trituberculatus</name>
    <name type="common">Swimming crab</name>
    <name type="synonym">Neptunus trituberculatus</name>
    <dbReference type="NCBI Taxonomy" id="210409"/>
    <lineage>
        <taxon>Eukaryota</taxon>
        <taxon>Metazoa</taxon>
        <taxon>Ecdysozoa</taxon>
        <taxon>Arthropoda</taxon>
        <taxon>Crustacea</taxon>
        <taxon>Multicrustacea</taxon>
        <taxon>Malacostraca</taxon>
        <taxon>Eumalacostraca</taxon>
        <taxon>Eucarida</taxon>
        <taxon>Decapoda</taxon>
        <taxon>Pleocyemata</taxon>
        <taxon>Brachyura</taxon>
        <taxon>Eubrachyura</taxon>
        <taxon>Portunoidea</taxon>
        <taxon>Portunidae</taxon>
        <taxon>Portuninae</taxon>
        <taxon>Portunus</taxon>
    </lineage>
</organism>
<keyword evidence="3" id="KW-1185">Reference proteome</keyword>
<accession>A0A5B7G391</accession>
<dbReference type="EMBL" id="VSRR010010702">
    <property type="protein sequence ID" value="MPC52206.1"/>
    <property type="molecule type" value="Genomic_DNA"/>
</dbReference>
<sequence>MRSGWTPCNGEGRSLTRRGRKRSDGELLVERERGGKGAEQEREVRVGTVASTREERKREEGRGGATTTFTTTSTIPTTTTTLLPLPSTFTIDVTVSFPERRESRRKGGREGRKPKCGAPRID</sequence>
<feature type="compositionally biased region" description="Basic and acidic residues" evidence="1">
    <location>
        <begin position="22"/>
        <end position="45"/>
    </location>
</feature>
<dbReference type="AlphaFoldDB" id="A0A5B7G391"/>
<evidence type="ECO:0000313" key="3">
    <source>
        <dbReference type="Proteomes" id="UP000324222"/>
    </source>
</evidence>